<dbReference type="RefSeq" id="WP_149811927.1">
    <property type="nucleotide sequence ID" value="NZ_VUKA01000003.1"/>
</dbReference>
<comment type="caution">
    <text evidence="2">The sequence shown here is derived from an EMBL/GenBank/DDBJ whole genome shotgun (WGS) entry which is preliminary data.</text>
</comment>
<organism evidence="2 3">
    <name type="scientific">Teichococcus oryzae</name>
    <dbReference type="NCBI Taxonomy" id="1608942"/>
    <lineage>
        <taxon>Bacteria</taxon>
        <taxon>Pseudomonadati</taxon>
        <taxon>Pseudomonadota</taxon>
        <taxon>Alphaproteobacteria</taxon>
        <taxon>Acetobacterales</taxon>
        <taxon>Roseomonadaceae</taxon>
        <taxon>Roseomonas</taxon>
    </lineage>
</organism>
<evidence type="ECO:0000313" key="2">
    <source>
        <dbReference type="EMBL" id="KAA2213423.1"/>
    </source>
</evidence>
<protein>
    <submittedName>
        <fullName evidence="2">Ferritin-like domain-containing protein</fullName>
    </submittedName>
</protein>
<dbReference type="Pfam" id="PF09537">
    <property type="entry name" value="DUF2383"/>
    <property type="match status" value="1"/>
</dbReference>
<reference evidence="2 3" key="1">
    <citation type="journal article" date="2015" name="Int. J. Syst. Evol. Microbiol.">
        <title>Roseomonas oryzae sp. nov., isolated from paddy rhizosphere soil.</title>
        <authorList>
            <person name="Ramaprasad E.V."/>
            <person name="Sasikala Ch."/>
            <person name="Ramana Ch.V."/>
        </authorList>
    </citation>
    <scope>NUCLEOTIDE SEQUENCE [LARGE SCALE GENOMIC DNA]</scope>
    <source>
        <strain evidence="2 3">KCTC 42542</strain>
    </source>
</reference>
<accession>A0A5B2TH49</accession>
<dbReference type="InterPro" id="IPR019052">
    <property type="entry name" value="DUF2383"/>
</dbReference>
<dbReference type="EMBL" id="VUKA01000003">
    <property type="protein sequence ID" value="KAA2213423.1"/>
    <property type="molecule type" value="Genomic_DNA"/>
</dbReference>
<proteinExistence type="predicted"/>
<dbReference type="OrthoDB" id="7166292at2"/>
<dbReference type="InterPro" id="IPR009078">
    <property type="entry name" value="Ferritin-like_SF"/>
</dbReference>
<name>A0A5B2TH49_9PROT</name>
<dbReference type="SUPFAM" id="SSF47240">
    <property type="entry name" value="Ferritin-like"/>
    <property type="match status" value="1"/>
</dbReference>
<dbReference type="InterPro" id="IPR012347">
    <property type="entry name" value="Ferritin-like"/>
</dbReference>
<evidence type="ECO:0000313" key="3">
    <source>
        <dbReference type="Proteomes" id="UP000322110"/>
    </source>
</evidence>
<sequence>MVTMVGTESTFGKLVQNLLLLEHDAIAAYESTIERLENAEAKRQIALFKGDHDRHVQELERIATSLGQAVTEGGDIKQLLTTGKVAMASILGDAAILKAMRTNEEDTVTAYERAAKHPEATAEARQIFERAHQDELRHRQWMEEASSRL</sequence>
<dbReference type="Gene3D" id="1.20.1260.10">
    <property type="match status" value="1"/>
</dbReference>
<keyword evidence="3" id="KW-1185">Reference proteome</keyword>
<evidence type="ECO:0000259" key="1">
    <source>
        <dbReference type="Pfam" id="PF09537"/>
    </source>
</evidence>
<dbReference type="CDD" id="cd00657">
    <property type="entry name" value="Ferritin_like"/>
    <property type="match status" value="1"/>
</dbReference>
<dbReference type="Proteomes" id="UP000322110">
    <property type="component" value="Unassembled WGS sequence"/>
</dbReference>
<dbReference type="AlphaFoldDB" id="A0A5B2TH49"/>
<gene>
    <name evidence="2" type="ORF">F0Q34_09265</name>
</gene>
<feature type="domain" description="DUF2383" evidence="1">
    <location>
        <begin position="16"/>
        <end position="116"/>
    </location>
</feature>